<protein>
    <submittedName>
        <fullName evidence="1">WG containing repeat-containing protein</fullName>
    </submittedName>
</protein>
<reference evidence="2" key="1">
    <citation type="submission" date="2016-11" db="EMBL/GenBank/DDBJ databases">
        <authorList>
            <person name="Varghese N."/>
            <person name="Submissions S."/>
        </authorList>
    </citation>
    <scope>NUCLEOTIDE SEQUENCE [LARGE SCALE GENOMIC DNA]</scope>
    <source>
        <strain evidence="2">YR203</strain>
    </source>
</reference>
<dbReference type="Pfam" id="PF14903">
    <property type="entry name" value="WG_beta_rep"/>
    <property type="match status" value="1"/>
</dbReference>
<dbReference type="AlphaFoldDB" id="A0A1M5LTV2"/>
<organism evidence="1 2">
    <name type="scientific">Chryseobacterium vrystaatense</name>
    <dbReference type="NCBI Taxonomy" id="307480"/>
    <lineage>
        <taxon>Bacteria</taxon>
        <taxon>Pseudomonadati</taxon>
        <taxon>Bacteroidota</taxon>
        <taxon>Flavobacteriia</taxon>
        <taxon>Flavobacteriales</taxon>
        <taxon>Weeksellaceae</taxon>
        <taxon>Chryseobacterium group</taxon>
        <taxon>Chryseobacterium</taxon>
    </lineage>
</organism>
<dbReference type="RefSeq" id="WP_073175461.1">
    <property type="nucleotide sequence ID" value="NZ_FQVE01000007.1"/>
</dbReference>
<accession>A0A1M5LTV2</accession>
<sequence length="615" mass="71997">MKKTIATLLIILSGSQYGQTKPSDTLTRDEIIEQKETIISYLQKNSIFLKNNFNKKYTMIGDFLPVDEKNAYKLAKVSIDGCWGYIDEKGKEIIPPFYSYISQFYNGIALITYYSDDAVFNKCERLINDKGEFLFPDCSEQSSSSSSIIPERKKSIFSQIPNTPYVKYGPQTGFGIINRDRKTLVPTQYKSITFEGQHFICQSQDEKTIDLYSEEGKLVFTAPGKYAYHIKDQYYSFMNYETGRYDLIDIITKRRIFQNFTGYHNPGNSKKISFRVQDYRQPNKFNEDENVYMADQNFKIINIDHPNAKNSEDQYLVQETTENNRLVYIILDFEGKVITKYNEYEYDLYNYFAPFRLNDPAFIQQNASRFSGYKKINRLDDNDPQYIGYFYSFNPYNESSHEPRIRKGIHFLNKKTSEIFLTLSPDKYRDPRTFDIGQVSVYNIPLERTEIYDLNGSMLFSLPFDASNDPKEKYFQVIKNNLYNIADKKTHKLLFRNYYKEIKKIGDTGLFLVSNGTHYGILDNTGAIVSPFDKIYGYLNEKKADYVYLFKSNMFESFNTASRKAEIRIQYDDKNGSSGQYINGIYYRANIAIDQYGNAFYQVKNEIVFRPYSSK</sequence>
<dbReference type="InterPro" id="IPR032774">
    <property type="entry name" value="WG_beta_rep"/>
</dbReference>
<dbReference type="Proteomes" id="UP000184108">
    <property type="component" value="Unassembled WGS sequence"/>
</dbReference>
<proteinExistence type="predicted"/>
<gene>
    <name evidence="1" type="ORF">SAMN02787073_4642</name>
</gene>
<evidence type="ECO:0000313" key="2">
    <source>
        <dbReference type="Proteomes" id="UP000184108"/>
    </source>
</evidence>
<evidence type="ECO:0000313" key="1">
    <source>
        <dbReference type="EMBL" id="SHG68069.1"/>
    </source>
</evidence>
<dbReference type="EMBL" id="FQVE01000007">
    <property type="protein sequence ID" value="SHG68069.1"/>
    <property type="molecule type" value="Genomic_DNA"/>
</dbReference>
<name>A0A1M5LTV2_9FLAO</name>